<dbReference type="InterPro" id="IPR000152">
    <property type="entry name" value="EGF-type_Asp/Asn_hydroxyl_site"/>
</dbReference>
<dbReference type="PROSITE" id="PS01187">
    <property type="entry name" value="EGF_CA"/>
    <property type="match status" value="2"/>
</dbReference>
<dbReference type="InterPro" id="IPR018097">
    <property type="entry name" value="EGF_Ca-bd_CS"/>
</dbReference>
<dbReference type="Pfam" id="PF07645">
    <property type="entry name" value="EGF_CA"/>
    <property type="match status" value="2"/>
</dbReference>
<dbReference type="KEGG" id="spu:582269"/>
<dbReference type="OMA" id="SHRCMNT"/>
<evidence type="ECO:0000256" key="7">
    <source>
        <dbReference type="SAM" id="MobiDB-lite"/>
    </source>
</evidence>
<organism evidence="10 11">
    <name type="scientific">Strongylocentrotus purpuratus</name>
    <name type="common">Purple sea urchin</name>
    <dbReference type="NCBI Taxonomy" id="7668"/>
    <lineage>
        <taxon>Eukaryota</taxon>
        <taxon>Metazoa</taxon>
        <taxon>Echinodermata</taxon>
        <taxon>Eleutherozoa</taxon>
        <taxon>Echinozoa</taxon>
        <taxon>Echinoidea</taxon>
        <taxon>Euechinoidea</taxon>
        <taxon>Echinacea</taxon>
        <taxon>Camarodonta</taxon>
        <taxon>Echinidea</taxon>
        <taxon>Strongylocentrotidae</taxon>
        <taxon>Strongylocentrotus</taxon>
    </lineage>
</organism>
<dbReference type="CDD" id="cd00054">
    <property type="entry name" value="EGF_CA"/>
    <property type="match status" value="2"/>
</dbReference>
<dbReference type="InterPro" id="IPR049883">
    <property type="entry name" value="NOTCH1_EGF-like"/>
</dbReference>
<feature type="domain" description="Sushi" evidence="9">
    <location>
        <begin position="630"/>
        <end position="687"/>
    </location>
</feature>
<dbReference type="InterPro" id="IPR001881">
    <property type="entry name" value="EGF-like_Ca-bd_dom"/>
</dbReference>
<evidence type="ECO:0000256" key="4">
    <source>
        <dbReference type="ARBA" id="ARBA00023157"/>
    </source>
</evidence>
<dbReference type="InterPro" id="IPR008969">
    <property type="entry name" value="CarboxyPept-like_regulatory"/>
</dbReference>
<dbReference type="PROSITE" id="PS50923">
    <property type="entry name" value="SUSHI"/>
    <property type="match status" value="1"/>
</dbReference>
<protein>
    <submittedName>
        <fullName evidence="10">Uncharacterized protein</fullName>
    </submittedName>
</protein>
<evidence type="ECO:0000256" key="3">
    <source>
        <dbReference type="ARBA" id="ARBA00022737"/>
    </source>
</evidence>
<feature type="disulfide bond" evidence="5">
    <location>
        <begin position="54"/>
        <end position="63"/>
    </location>
</feature>
<dbReference type="PROSITE" id="PS01186">
    <property type="entry name" value="EGF_2"/>
    <property type="match status" value="3"/>
</dbReference>
<feature type="disulfide bond" evidence="5">
    <location>
        <begin position="36"/>
        <end position="46"/>
    </location>
</feature>
<dbReference type="InterPro" id="IPR000436">
    <property type="entry name" value="Sushi_SCR_CCP_dom"/>
</dbReference>
<dbReference type="KEGG" id="spu:115918503"/>
<dbReference type="OrthoDB" id="10060424at2759"/>
<dbReference type="GeneID" id="115918503"/>
<keyword evidence="1 5" id="KW-0245">EGF-like domain</keyword>
<dbReference type="Proteomes" id="UP000007110">
    <property type="component" value="Unassembled WGS sequence"/>
</dbReference>
<feature type="region of interest" description="Disordered" evidence="7">
    <location>
        <begin position="696"/>
        <end position="724"/>
    </location>
</feature>
<feature type="domain" description="EGF-like" evidence="8">
    <location>
        <begin position="189"/>
        <end position="229"/>
    </location>
</feature>
<evidence type="ECO:0000256" key="2">
    <source>
        <dbReference type="ARBA" id="ARBA00022729"/>
    </source>
</evidence>
<dbReference type="PROSITE" id="PS00010">
    <property type="entry name" value="ASX_HYDROXYL"/>
    <property type="match status" value="3"/>
</dbReference>
<feature type="disulfide bond" evidence="6">
    <location>
        <begin position="658"/>
        <end position="685"/>
    </location>
</feature>
<dbReference type="PROSITE" id="PS00022">
    <property type="entry name" value="EGF_1"/>
    <property type="match status" value="1"/>
</dbReference>
<evidence type="ECO:0000313" key="10">
    <source>
        <dbReference type="EnsemblMetazoa" id="XP_011660808"/>
    </source>
</evidence>
<dbReference type="RefSeq" id="XP_030836746.1">
    <property type="nucleotide sequence ID" value="XM_030980886.1"/>
</dbReference>
<dbReference type="SMART" id="SM00032">
    <property type="entry name" value="CCP"/>
    <property type="match status" value="1"/>
</dbReference>
<dbReference type="SUPFAM" id="SSF57184">
    <property type="entry name" value="Growth factor receptor domain"/>
    <property type="match status" value="2"/>
</dbReference>
<dbReference type="SMART" id="SM00179">
    <property type="entry name" value="EGF_CA"/>
    <property type="match status" value="4"/>
</dbReference>
<comment type="caution">
    <text evidence="5">Lacks conserved residue(s) required for the propagation of feature annotation.</text>
</comment>
<keyword evidence="11" id="KW-1185">Reference proteome</keyword>
<dbReference type="InParanoid" id="A0A7M7HDQ0"/>
<keyword evidence="6" id="KW-0768">Sushi</keyword>
<dbReference type="RefSeq" id="XP_011660808.2">
    <property type="nucleotide sequence ID" value="XM_011662506.2"/>
</dbReference>
<dbReference type="PROSITE" id="PS50026">
    <property type="entry name" value="EGF_3"/>
    <property type="match status" value="4"/>
</dbReference>
<dbReference type="Pfam" id="PF00084">
    <property type="entry name" value="Sushi"/>
    <property type="match status" value="1"/>
</dbReference>
<keyword evidence="4 5" id="KW-1015">Disulfide bond</keyword>
<dbReference type="PANTHER" id="PTHR24050">
    <property type="entry name" value="PA14 DOMAIN-CONTAINING PROTEIN"/>
    <property type="match status" value="1"/>
</dbReference>
<dbReference type="Gene3D" id="2.10.70.10">
    <property type="entry name" value="Complement Module, domain 1"/>
    <property type="match status" value="1"/>
</dbReference>
<evidence type="ECO:0000259" key="9">
    <source>
        <dbReference type="PROSITE" id="PS50923"/>
    </source>
</evidence>
<dbReference type="CDD" id="cd00033">
    <property type="entry name" value="CCP"/>
    <property type="match status" value="1"/>
</dbReference>
<feature type="domain" description="EGF-like" evidence="8">
    <location>
        <begin position="144"/>
        <end position="182"/>
    </location>
</feature>
<reference evidence="10" key="2">
    <citation type="submission" date="2021-01" db="UniProtKB">
        <authorList>
            <consortium name="EnsemblMetazoa"/>
        </authorList>
    </citation>
    <scope>IDENTIFICATION</scope>
</reference>
<dbReference type="EnsemblMetazoa" id="XM_011662506">
    <property type="protein sequence ID" value="XP_011660808"/>
    <property type="gene ID" value="LOC582269"/>
</dbReference>
<keyword evidence="2" id="KW-0732">Signal</keyword>
<dbReference type="InterPro" id="IPR000742">
    <property type="entry name" value="EGF"/>
</dbReference>
<dbReference type="InterPro" id="IPR048530">
    <property type="entry name" value="FAM171_N"/>
</dbReference>
<sequence>MRPSGGRNSICTYGAFKRDCCYGWKRNERGICQPICERSCGKHGTCVSYNRCKCHPGWLGEYCEADMNECAVHPCEHRCMNTDGSYKCYCEHGYIIMADGRSCSRDDRCYSSRCQFGCIQYNDGFNCFCPEGLKLTEDGLGCEDVNECEEGLAKCPRGRRCANTYGNYLCLCPEGYKYQYVSGKLTCVDDNECQSNRDRCNVNARCENQPGGFACVCNAGYIGTGEQCLTLGRDTCAQNPCFEGVRCNDLRINVNTLDYTSQEEAKRYECGPCPPGHVGDGVTCVASNVDVTILVLEQMGGTPVADVKVRSLDVTNGGTEFAQAFTGANGIAKLPVPNDANIVVVASKTGHPTASTTFNVRNNENNLVTLTLTRHNDGAEFPYPQPRPRTFTFTDPNTPDGQLQVEIPARGLNVSEGSTISLSVRTVDVSNPQDVRNVPELATQGSGPARLEALAVAEIELTDSKTGEKVDLTESATIRIPLSDRFEPRMVGSTVPAWYFNEAIGLWVQDGIGTVEEDGQGGLVWVYQTEHFTWWAVGDIWPGMQLVTIKTCFTEDCSVVAPNTGIQLWGVDYLYEANLITTKTGTIVTFVKTNAAIRLIHNCGSEESEEYIIVPETVEIVYKVSETVNYACKDPGQVTEGVRQGDDFSFGAEVTYFCNPEYMLHGSSRRVCTPCGEWSGFQPFCETDVTISSISSLDSSSTSTSSSPAELYTSEPELSGDGPL</sequence>
<evidence type="ECO:0000259" key="8">
    <source>
        <dbReference type="PROSITE" id="PS50026"/>
    </source>
</evidence>
<evidence type="ECO:0000256" key="5">
    <source>
        <dbReference type="PROSITE-ProRule" id="PRU00076"/>
    </source>
</evidence>
<evidence type="ECO:0000256" key="1">
    <source>
        <dbReference type="ARBA" id="ARBA00022536"/>
    </source>
</evidence>
<keyword evidence="3" id="KW-0677">Repeat</keyword>
<dbReference type="GeneID" id="582269"/>
<dbReference type="FunFam" id="2.10.25.10:FF:000038">
    <property type="entry name" value="Fibrillin 2"/>
    <property type="match status" value="2"/>
</dbReference>
<dbReference type="InterPro" id="IPR009030">
    <property type="entry name" value="Growth_fac_rcpt_cys_sf"/>
</dbReference>
<dbReference type="EnsemblMetazoa" id="XM_030980886">
    <property type="protein sequence ID" value="XP_030836746"/>
    <property type="gene ID" value="LOC115918503"/>
</dbReference>
<dbReference type="InterPro" id="IPR024731">
    <property type="entry name" value="NELL2-like_EGF"/>
</dbReference>
<feature type="compositionally biased region" description="Low complexity" evidence="7">
    <location>
        <begin position="696"/>
        <end position="707"/>
    </location>
</feature>
<dbReference type="SMART" id="SM00181">
    <property type="entry name" value="EGF"/>
    <property type="match status" value="6"/>
</dbReference>
<dbReference type="Pfam" id="PF12947">
    <property type="entry name" value="EGF_3"/>
    <property type="match status" value="1"/>
</dbReference>
<dbReference type="Pfam" id="PF10577">
    <property type="entry name" value="FAM171A1-2-B_N"/>
    <property type="match status" value="1"/>
</dbReference>
<dbReference type="GO" id="GO:0005509">
    <property type="term" value="F:calcium ion binding"/>
    <property type="evidence" value="ECO:0007669"/>
    <property type="project" value="InterPro"/>
</dbReference>
<dbReference type="Gene3D" id="2.10.25.10">
    <property type="entry name" value="Laminin"/>
    <property type="match status" value="6"/>
</dbReference>
<accession>A0A7M7HDQ0</accession>
<evidence type="ECO:0000256" key="6">
    <source>
        <dbReference type="PROSITE-ProRule" id="PRU00302"/>
    </source>
</evidence>
<dbReference type="SUPFAM" id="SSF49464">
    <property type="entry name" value="Carboxypeptidase regulatory domain-like"/>
    <property type="match status" value="1"/>
</dbReference>
<reference evidence="11" key="1">
    <citation type="submission" date="2015-02" db="EMBL/GenBank/DDBJ databases">
        <title>Genome sequencing for Strongylocentrotus purpuratus.</title>
        <authorList>
            <person name="Murali S."/>
            <person name="Liu Y."/>
            <person name="Vee V."/>
            <person name="English A."/>
            <person name="Wang M."/>
            <person name="Skinner E."/>
            <person name="Han Y."/>
            <person name="Muzny D.M."/>
            <person name="Worley K.C."/>
            <person name="Gibbs R.A."/>
        </authorList>
    </citation>
    <scope>NUCLEOTIDE SEQUENCE</scope>
</reference>
<dbReference type="PANTHER" id="PTHR24050:SF28">
    <property type="entry name" value="UROMODULIN-LIKE"/>
    <property type="match status" value="1"/>
</dbReference>
<name>A0A7M7HDQ0_STRPU</name>
<proteinExistence type="predicted"/>
<dbReference type="InterPro" id="IPR052235">
    <property type="entry name" value="Nephronectin_domain"/>
</dbReference>
<evidence type="ECO:0000313" key="11">
    <source>
        <dbReference type="Proteomes" id="UP000007110"/>
    </source>
</evidence>
<feature type="domain" description="EGF-like" evidence="8">
    <location>
        <begin position="66"/>
        <end position="104"/>
    </location>
</feature>
<dbReference type="AlphaFoldDB" id="A0A7M7HDQ0"/>
<feature type="domain" description="EGF-like" evidence="8">
    <location>
        <begin position="33"/>
        <end position="64"/>
    </location>
</feature>